<proteinExistence type="predicted"/>
<dbReference type="OrthoDB" id="185659at2759"/>
<comment type="caution">
    <text evidence="1">The sequence shown here is derived from an EMBL/GenBank/DDBJ whole genome shotgun (WGS) entry which is preliminary data.</text>
</comment>
<reference evidence="1" key="1">
    <citation type="submission" date="2021-01" db="EMBL/GenBank/DDBJ databases">
        <authorList>
            <consortium name="Genoscope - CEA"/>
            <person name="William W."/>
        </authorList>
    </citation>
    <scope>NUCLEOTIDE SEQUENCE</scope>
</reference>
<organism evidence="1 2">
    <name type="scientific">Paramecium octaurelia</name>
    <dbReference type="NCBI Taxonomy" id="43137"/>
    <lineage>
        <taxon>Eukaryota</taxon>
        <taxon>Sar</taxon>
        <taxon>Alveolata</taxon>
        <taxon>Ciliophora</taxon>
        <taxon>Intramacronucleata</taxon>
        <taxon>Oligohymenophorea</taxon>
        <taxon>Peniculida</taxon>
        <taxon>Parameciidae</taxon>
        <taxon>Paramecium</taxon>
    </lineage>
</organism>
<dbReference type="Proteomes" id="UP000683925">
    <property type="component" value="Unassembled WGS sequence"/>
</dbReference>
<dbReference type="AlphaFoldDB" id="A0A8S1X8F6"/>
<evidence type="ECO:0000313" key="1">
    <source>
        <dbReference type="EMBL" id="CAD8196886.1"/>
    </source>
</evidence>
<evidence type="ECO:0000313" key="2">
    <source>
        <dbReference type="Proteomes" id="UP000683925"/>
    </source>
</evidence>
<name>A0A8S1X8F6_PAROT</name>
<accession>A0A8S1X8F6</accession>
<keyword evidence="2" id="KW-1185">Reference proteome</keyword>
<sequence length="78" mass="9269">MRIMDNMEHSSEELTLLMTLNDIPVGRNVDEYLRQNLRIFIKIDRGIYYTDMHDEVGQESWKPGDEGIKVSKQRLTRQ</sequence>
<gene>
    <name evidence="1" type="ORF">POCTA_138.1.T1130031</name>
</gene>
<protein>
    <submittedName>
        <fullName evidence="1">Uncharacterized protein</fullName>
    </submittedName>
</protein>
<dbReference type="EMBL" id="CAJJDP010000113">
    <property type="protein sequence ID" value="CAD8196886.1"/>
    <property type="molecule type" value="Genomic_DNA"/>
</dbReference>